<dbReference type="PRINTS" id="PR00958">
    <property type="entry name" value="HOMSERKINASE"/>
</dbReference>
<dbReference type="GO" id="GO:0008652">
    <property type="term" value="P:amino acid biosynthetic process"/>
    <property type="evidence" value="ECO:0007669"/>
    <property type="project" value="UniProtKB-KW"/>
</dbReference>
<dbReference type="InterPro" id="IPR014721">
    <property type="entry name" value="Ribsml_uS5_D2-typ_fold_subgr"/>
</dbReference>
<dbReference type="STRING" id="578462.A0A0L0T928"/>
<dbReference type="InterPro" id="IPR020568">
    <property type="entry name" value="Ribosomal_Su5_D2-typ_SF"/>
</dbReference>
<evidence type="ECO:0000259" key="7">
    <source>
        <dbReference type="Pfam" id="PF00288"/>
    </source>
</evidence>
<evidence type="ECO:0000256" key="1">
    <source>
        <dbReference type="ARBA" id="ARBA00022605"/>
    </source>
</evidence>
<dbReference type="GO" id="GO:0005524">
    <property type="term" value="F:ATP binding"/>
    <property type="evidence" value="ECO:0007669"/>
    <property type="project" value="UniProtKB-KW"/>
</dbReference>
<name>A0A0L0T928_ALLM3</name>
<dbReference type="GO" id="GO:0016301">
    <property type="term" value="F:kinase activity"/>
    <property type="evidence" value="ECO:0007669"/>
    <property type="project" value="UniProtKB-KW"/>
</dbReference>
<dbReference type="InterPro" id="IPR006204">
    <property type="entry name" value="GHMP_kinase_N_dom"/>
</dbReference>
<organism evidence="8 9">
    <name type="scientific">Allomyces macrogynus (strain ATCC 38327)</name>
    <name type="common">Allomyces javanicus var. macrogynus</name>
    <dbReference type="NCBI Taxonomy" id="578462"/>
    <lineage>
        <taxon>Eukaryota</taxon>
        <taxon>Fungi</taxon>
        <taxon>Fungi incertae sedis</taxon>
        <taxon>Blastocladiomycota</taxon>
        <taxon>Blastocladiomycetes</taxon>
        <taxon>Blastocladiales</taxon>
        <taxon>Blastocladiaceae</taxon>
        <taxon>Allomyces</taxon>
    </lineage>
</organism>
<protein>
    <recommendedName>
        <fullName evidence="7">GHMP kinase N-terminal domain-containing protein</fullName>
    </recommendedName>
</protein>
<dbReference type="SUPFAM" id="SSF54211">
    <property type="entry name" value="Ribosomal protein S5 domain 2-like"/>
    <property type="match status" value="1"/>
</dbReference>
<keyword evidence="2" id="KW-0808">Transferase</keyword>
<feature type="region of interest" description="Disordered" evidence="6">
    <location>
        <begin position="1"/>
        <end position="48"/>
    </location>
</feature>
<evidence type="ECO:0000256" key="4">
    <source>
        <dbReference type="ARBA" id="ARBA00022777"/>
    </source>
</evidence>
<keyword evidence="1" id="KW-0028">Amino-acid biosynthesis</keyword>
<evidence type="ECO:0000313" key="8">
    <source>
        <dbReference type="EMBL" id="KNE71044.1"/>
    </source>
</evidence>
<keyword evidence="4" id="KW-0418">Kinase</keyword>
<evidence type="ECO:0000256" key="5">
    <source>
        <dbReference type="ARBA" id="ARBA00022840"/>
    </source>
</evidence>
<gene>
    <name evidence="8" type="ORF">AMAG_15301</name>
</gene>
<sequence>MAKKRANASPAKKPPAKAAGASKPATPKSAAAPVANETAPVANGTAHAPNGVPAAAVASPAPSAPPAATGPARSVTIRVPASTANLGAGFDTLGMALGLYLEVHATCLPIHSTDLIVDNVEYAGNDPGTIPADPRANLITATMLDMLGSQQVGKRVKVRVSNPIPLGRGLGSSGSAVVAGVVLANWVGECAWSVQEILEKVVAVEGHPDNVAPSLLVGWSRPT</sequence>
<keyword evidence="5" id="KW-0067">ATP-binding</keyword>
<dbReference type="Gene3D" id="3.30.230.10">
    <property type="match status" value="1"/>
</dbReference>
<dbReference type="VEuPathDB" id="FungiDB:AMAG_15301"/>
<dbReference type="PROSITE" id="PS00627">
    <property type="entry name" value="GHMP_KINASES_ATP"/>
    <property type="match status" value="1"/>
</dbReference>
<dbReference type="InterPro" id="IPR006203">
    <property type="entry name" value="GHMP_knse_ATP-bd_CS"/>
</dbReference>
<evidence type="ECO:0000256" key="2">
    <source>
        <dbReference type="ARBA" id="ARBA00022679"/>
    </source>
</evidence>
<dbReference type="Proteomes" id="UP000054350">
    <property type="component" value="Unassembled WGS sequence"/>
</dbReference>
<reference evidence="9" key="2">
    <citation type="submission" date="2009-11" db="EMBL/GenBank/DDBJ databases">
        <title>The Genome Sequence of Allomyces macrogynus strain ATCC 38327.</title>
        <authorList>
            <consortium name="The Broad Institute Genome Sequencing Platform"/>
            <person name="Russ C."/>
            <person name="Cuomo C."/>
            <person name="Shea T."/>
            <person name="Young S.K."/>
            <person name="Zeng Q."/>
            <person name="Koehrsen M."/>
            <person name="Haas B."/>
            <person name="Borodovsky M."/>
            <person name="Guigo R."/>
            <person name="Alvarado L."/>
            <person name="Berlin A."/>
            <person name="Borenstein D."/>
            <person name="Chen Z."/>
            <person name="Engels R."/>
            <person name="Freedman E."/>
            <person name="Gellesch M."/>
            <person name="Goldberg J."/>
            <person name="Griggs A."/>
            <person name="Gujja S."/>
            <person name="Heiman D."/>
            <person name="Hepburn T."/>
            <person name="Howarth C."/>
            <person name="Jen D."/>
            <person name="Larson L."/>
            <person name="Lewis B."/>
            <person name="Mehta T."/>
            <person name="Park D."/>
            <person name="Pearson M."/>
            <person name="Roberts A."/>
            <person name="Saif S."/>
            <person name="Shenoy N."/>
            <person name="Sisk P."/>
            <person name="Stolte C."/>
            <person name="Sykes S."/>
            <person name="Walk T."/>
            <person name="White J."/>
            <person name="Yandava C."/>
            <person name="Burger G."/>
            <person name="Gray M.W."/>
            <person name="Holland P.W.H."/>
            <person name="King N."/>
            <person name="Lang F.B.F."/>
            <person name="Roger A.J."/>
            <person name="Ruiz-Trillo I."/>
            <person name="Lander E."/>
            <person name="Nusbaum C."/>
        </authorList>
    </citation>
    <scope>NUCLEOTIDE SEQUENCE [LARGE SCALE GENOMIC DNA]</scope>
    <source>
        <strain evidence="9">ATCC 38327</strain>
    </source>
</reference>
<accession>A0A0L0T928</accession>
<dbReference type="OrthoDB" id="195231at2759"/>
<keyword evidence="3" id="KW-0547">Nucleotide-binding</keyword>
<dbReference type="Pfam" id="PF00288">
    <property type="entry name" value="GHMP_kinases_N"/>
    <property type="match status" value="1"/>
</dbReference>
<reference evidence="8 9" key="1">
    <citation type="submission" date="2009-11" db="EMBL/GenBank/DDBJ databases">
        <title>Annotation of Allomyces macrogynus ATCC 38327.</title>
        <authorList>
            <consortium name="The Broad Institute Genome Sequencing Platform"/>
            <person name="Russ C."/>
            <person name="Cuomo C."/>
            <person name="Burger G."/>
            <person name="Gray M.W."/>
            <person name="Holland P.W.H."/>
            <person name="King N."/>
            <person name="Lang F.B.F."/>
            <person name="Roger A.J."/>
            <person name="Ruiz-Trillo I."/>
            <person name="Young S.K."/>
            <person name="Zeng Q."/>
            <person name="Gargeya S."/>
            <person name="Fitzgerald M."/>
            <person name="Haas B."/>
            <person name="Abouelleil A."/>
            <person name="Alvarado L."/>
            <person name="Arachchi H.M."/>
            <person name="Berlin A."/>
            <person name="Chapman S.B."/>
            <person name="Gearin G."/>
            <person name="Goldberg J."/>
            <person name="Griggs A."/>
            <person name="Gujja S."/>
            <person name="Hansen M."/>
            <person name="Heiman D."/>
            <person name="Howarth C."/>
            <person name="Larimer J."/>
            <person name="Lui A."/>
            <person name="MacDonald P.J.P."/>
            <person name="McCowen C."/>
            <person name="Montmayeur A."/>
            <person name="Murphy C."/>
            <person name="Neiman D."/>
            <person name="Pearson M."/>
            <person name="Priest M."/>
            <person name="Roberts A."/>
            <person name="Saif S."/>
            <person name="Shea T."/>
            <person name="Sisk P."/>
            <person name="Stolte C."/>
            <person name="Sykes S."/>
            <person name="Wortman J."/>
            <person name="Nusbaum C."/>
            <person name="Birren B."/>
        </authorList>
    </citation>
    <scope>NUCLEOTIDE SEQUENCE [LARGE SCALE GENOMIC DNA]</scope>
    <source>
        <strain evidence="8 9">ATCC 38327</strain>
    </source>
</reference>
<evidence type="ECO:0000256" key="6">
    <source>
        <dbReference type="SAM" id="MobiDB-lite"/>
    </source>
</evidence>
<evidence type="ECO:0000313" key="9">
    <source>
        <dbReference type="Proteomes" id="UP000054350"/>
    </source>
</evidence>
<dbReference type="OMA" id="GWAPEIN"/>
<dbReference type="eggNOG" id="KOG1537">
    <property type="taxonomic scope" value="Eukaryota"/>
</dbReference>
<feature type="domain" description="GHMP kinase N-terminal" evidence="7">
    <location>
        <begin position="148"/>
        <end position="216"/>
    </location>
</feature>
<proteinExistence type="predicted"/>
<feature type="compositionally biased region" description="Low complexity" evidence="6">
    <location>
        <begin position="7"/>
        <end position="35"/>
    </location>
</feature>
<keyword evidence="9" id="KW-1185">Reference proteome</keyword>
<dbReference type="PANTHER" id="PTHR20861">
    <property type="entry name" value="HOMOSERINE/4-DIPHOSPHOCYTIDYL-2-C-METHYL-D-ERYTHRITOL KINASE"/>
    <property type="match status" value="1"/>
</dbReference>
<evidence type="ECO:0000256" key="3">
    <source>
        <dbReference type="ARBA" id="ARBA00022741"/>
    </source>
</evidence>
<dbReference type="AlphaFoldDB" id="A0A0L0T928"/>
<dbReference type="EMBL" id="GG745369">
    <property type="protein sequence ID" value="KNE71044.1"/>
    <property type="molecule type" value="Genomic_DNA"/>
</dbReference>
<dbReference type="PANTHER" id="PTHR20861:SF1">
    <property type="entry name" value="HOMOSERINE KINASE"/>
    <property type="match status" value="1"/>
</dbReference>